<gene>
    <name evidence="3" type="ORF">RISW2_04075</name>
</gene>
<dbReference type="EMBL" id="JAME01000014">
    <property type="protein sequence ID" value="ETX28896.1"/>
    <property type="molecule type" value="Genomic_DNA"/>
</dbReference>
<dbReference type="STRING" id="1449351.RISW2_04075"/>
<sequence>MSIPPLAPMASRPENAADPAQAARDFEAAFLSQAVDQMLQTAGEDIMGGGQAGEAWRSFLSNAVADAIADQSRTGIAQSVAAAIGAYRRGAGA</sequence>
<dbReference type="Proteomes" id="UP000023430">
    <property type="component" value="Unassembled WGS sequence"/>
</dbReference>
<evidence type="ECO:0000256" key="1">
    <source>
        <dbReference type="SAM" id="MobiDB-lite"/>
    </source>
</evidence>
<accession>X7F9V8</accession>
<proteinExistence type="predicted"/>
<name>X7F9V8_9RHOB</name>
<feature type="domain" description="Flagellar protein FlgJ N-terminal" evidence="2">
    <location>
        <begin position="37"/>
        <end position="80"/>
    </location>
</feature>
<evidence type="ECO:0000313" key="3">
    <source>
        <dbReference type="EMBL" id="ETX28896.1"/>
    </source>
</evidence>
<dbReference type="InterPro" id="IPR019301">
    <property type="entry name" value="Flagellar_prot_FlgJ_N"/>
</dbReference>
<evidence type="ECO:0000313" key="4">
    <source>
        <dbReference type="Proteomes" id="UP000023430"/>
    </source>
</evidence>
<keyword evidence="4" id="KW-1185">Reference proteome</keyword>
<dbReference type="eggNOG" id="COG3951">
    <property type="taxonomic scope" value="Bacteria"/>
</dbReference>
<evidence type="ECO:0000259" key="2">
    <source>
        <dbReference type="Pfam" id="PF10135"/>
    </source>
</evidence>
<protein>
    <recommendedName>
        <fullName evidence="2">Flagellar protein FlgJ N-terminal domain-containing protein</fullName>
    </recommendedName>
</protein>
<dbReference type="Pfam" id="PF10135">
    <property type="entry name" value="Rod-binding"/>
    <property type="match status" value="1"/>
</dbReference>
<reference evidence="3 4" key="1">
    <citation type="submission" date="2014-01" db="EMBL/GenBank/DDBJ databases">
        <title>Roseivivax isoporae LMG 25204 Genome Sequencing.</title>
        <authorList>
            <person name="Lai Q."/>
            <person name="Li G."/>
            <person name="Shao Z."/>
        </authorList>
    </citation>
    <scope>NUCLEOTIDE SEQUENCE [LARGE SCALE GENOMIC DNA]</scope>
    <source>
        <strain evidence="3 4">LMG 25204</strain>
    </source>
</reference>
<organism evidence="3 4">
    <name type="scientific">Roseivivax isoporae LMG 25204</name>
    <dbReference type="NCBI Taxonomy" id="1449351"/>
    <lineage>
        <taxon>Bacteria</taxon>
        <taxon>Pseudomonadati</taxon>
        <taxon>Pseudomonadota</taxon>
        <taxon>Alphaproteobacteria</taxon>
        <taxon>Rhodobacterales</taxon>
        <taxon>Roseobacteraceae</taxon>
        <taxon>Roseivivax</taxon>
    </lineage>
</organism>
<feature type="region of interest" description="Disordered" evidence="1">
    <location>
        <begin position="1"/>
        <end position="23"/>
    </location>
</feature>
<comment type="caution">
    <text evidence="3">The sequence shown here is derived from an EMBL/GenBank/DDBJ whole genome shotgun (WGS) entry which is preliminary data.</text>
</comment>
<dbReference type="AlphaFoldDB" id="X7F9V8"/>